<gene>
    <name evidence="7" type="ordered locus">Oter_1366</name>
</gene>
<dbReference type="CDD" id="cd08981">
    <property type="entry name" value="GH43_Bt1873-like"/>
    <property type="match status" value="1"/>
</dbReference>
<reference evidence="7 8" key="1">
    <citation type="journal article" date="2011" name="J. Bacteriol.">
        <title>Genome sequence of the verrucomicrobium Opitutus terrae PB90-1, an abundant inhabitant of rice paddy soil ecosystems.</title>
        <authorList>
            <person name="van Passel M.W."/>
            <person name="Kant R."/>
            <person name="Palva A."/>
            <person name="Copeland A."/>
            <person name="Lucas S."/>
            <person name="Lapidus A."/>
            <person name="Glavina del Rio T."/>
            <person name="Pitluck S."/>
            <person name="Goltsman E."/>
            <person name="Clum A."/>
            <person name="Sun H."/>
            <person name="Schmutz J."/>
            <person name="Larimer F.W."/>
            <person name="Land M.L."/>
            <person name="Hauser L."/>
            <person name="Kyrpides N."/>
            <person name="Mikhailova N."/>
            <person name="Richardson P.P."/>
            <person name="Janssen P.H."/>
            <person name="de Vos W.M."/>
            <person name="Smidt H."/>
        </authorList>
    </citation>
    <scope>NUCLEOTIDE SEQUENCE [LARGE SCALE GENOMIC DNA]</scope>
    <source>
        <strain evidence="8">DSM 11246 / JCM 15787 / PB90-1</strain>
    </source>
</reference>
<evidence type="ECO:0000313" key="8">
    <source>
        <dbReference type="Proteomes" id="UP000007013"/>
    </source>
</evidence>
<dbReference type="InterPro" id="IPR006710">
    <property type="entry name" value="Glyco_hydro_43"/>
</dbReference>
<dbReference type="SUPFAM" id="SSF75005">
    <property type="entry name" value="Arabinanase/levansucrase/invertase"/>
    <property type="match status" value="2"/>
</dbReference>
<dbReference type="PANTHER" id="PTHR43817:SF1">
    <property type="entry name" value="HYDROLASE, FAMILY 43, PUTATIVE (AFU_ORTHOLOGUE AFUA_3G01660)-RELATED"/>
    <property type="match status" value="1"/>
</dbReference>
<evidence type="ECO:0000256" key="5">
    <source>
        <dbReference type="PIRSR" id="PIRSR606710-2"/>
    </source>
</evidence>
<dbReference type="HOGENOM" id="CLU_422635_0_0_0"/>
<evidence type="ECO:0000256" key="6">
    <source>
        <dbReference type="SAM" id="SignalP"/>
    </source>
</evidence>
<proteinExistence type="inferred from homology"/>
<evidence type="ECO:0000313" key="7">
    <source>
        <dbReference type="EMBL" id="ACB74651.1"/>
    </source>
</evidence>
<evidence type="ECO:0000256" key="4">
    <source>
        <dbReference type="ARBA" id="ARBA00023295"/>
    </source>
</evidence>
<dbReference type="eggNOG" id="COG3507">
    <property type="taxonomic scope" value="Bacteria"/>
</dbReference>
<sequence>MVRPTFPLLAKLLASTLALGFCASALGAQPSAAAELPNPLILQRADPYIHRHTDGFYYFIATVPDYDRLELRRASTVAGLATTEPKTIWRKHAAGPLSENIWAPEIHFIDGRWFIYVAAGEVGVRGSIRMYVLENASANPLEGEWIEHGQLKTRWDSFSLDATTFEHRGTRYLVWAQRDPAVQNNSDLYLAKMDSPTSIVQPQVLLSRPEFDWEKVRYAVNEGPAVLIRNGRVFLTYSAAGTGAEYSLGLLTAREDADLLDPKSWTKSPTPVFTTNEANGIFGPGHNSFTVAEDGKTDLLVYHARNYRDIPGNPLRDPNRHTRVQPIAWRADGTPDFGVPARETLPKFGTVKRADLHARDACVWPDPKTQTYTMYFSSRGPNRRAAVSAYTSKNLEDWTGPHYVFERPADWWADRGIWAPEMHAYRGKSYLFLTFDSSHKFPEQWRDWLPRVKRGSQVLVADNPMGPFQPFANRSTLPEDMMTLDGTLFEEDGVPYMVFCHEWVQIKDGTVEMIQLKDDLSGTVGEPKRLFHGSDAPWAQKSPQYGCYVTDGPWFHRTQGGKLLMLWSSGSPTGYAVGIATSESGKLAGPWKQSPAALFAADGGHPMLFRRFDGQLMMALHQPNKPGRERIQFIELDERGDTLALKGK</sequence>
<feature type="site" description="Important for catalytic activity, responsible for pKa modulation of the active site Glu and correct orientation of both the proton donor and substrate" evidence="5">
    <location>
        <position position="161"/>
    </location>
</feature>
<dbReference type="PANTHER" id="PTHR43817">
    <property type="entry name" value="GLYCOSYL HYDROLASE"/>
    <property type="match status" value="1"/>
</dbReference>
<dbReference type="STRING" id="452637.Oter_1366"/>
<keyword evidence="4 7" id="KW-0326">Glycosidase</keyword>
<dbReference type="GO" id="GO:0005975">
    <property type="term" value="P:carbohydrate metabolic process"/>
    <property type="evidence" value="ECO:0007669"/>
    <property type="project" value="InterPro"/>
</dbReference>
<dbReference type="OrthoDB" id="9759709at2"/>
<evidence type="ECO:0000256" key="1">
    <source>
        <dbReference type="ARBA" id="ARBA00009865"/>
    </source>
</evidence>
<dbReference type="InterPro" id="IPR023296">
    <property type="entry name" value="Glyco_hydro_beta-prop_sf"/>
</dbReference>
<dbReference type="Proteomes" id="UP000007013">
    <property type="component" value="Chromosome"/>
</dbReference>
<dbReference type="CDD" id="cd18817">
    <property type="entry name" value="GH43f_LbAraf43-like"/>
    <property type="match status" value="1"/>
</dbReference>
<comment type="similarity">
    <text evidence="1">Belongs to the glycosyl hydrolase 43 family.</text>
</comment>
<dbReference type="KEGG" id="ote:Oter_1366"/>
<dbReference type="Gene3D" id="2.115.10.20">
    <property type="entry name" value="Glycosyl hydrolase domain, family 43"/>
    <property type="match status" value="2"/>
</dbReference>
<dbReference type="CAZy" id="GH43">
    <property type="family name" value="Glycoside Hydrolase Family 43"/>
</dbReference>
<organism evidence="7 8">
    <name type="scientific">Opitutus terrae (strain DSM 11246 / JCM 15787 / PB90-1)</name>
    <dbReference type="NCBI Taxonomy" id="452637"/>
    <lineage>
        <taxon>Bacteria</taxon>
        <taxon>Pseudomonadati</taxon>
        <taxon>Verrucomicrobiota</taxon>
        <taxon>Opitutia</taxon>
        <taxon>Opitutales</taxon>
        <taxon>Opitutaceae</taxon>
        <taxon>Opitutus</taxon>
    </lineage>
</organism>
<feature type="signal peptide" evidence="6">
    <location>
        <begin position="1"/>
        <end position="27"/>
    </location>
</feature>
<evidence type="ECO:0000256" key="2">
    <source>
        <dbReference type="ARBA" id="ARBA00022729"/>
    </source>
</evidence>
<dbReference type="eggNOG" id="COG3940">
    <property type="taxonomic scope" value="Bacteria"/>
</dbReference>
<dbReference type="GO" id="GO:0046556">
    <property type="term" value="F:alpha-L-arabinofuranosidase activity"/>
    <property type="evidence" value="ECO:0007669"/>
    <property type="project" value="UniProtKB-EC"/>
</dbReference>
<keyword evidence="3 7" id="KW-0378">Hydrolase</keyword>
<dbReference type="EMBL" id="CP001032">
    <property type="protein sequence ID" value="ACB74651.1"/>
    <property type="molecule type" value="Genomic_DNA"/>
</dbReference>
<keyword evidence="8" id="KW-1185">Reference proteome</keyword>
<dbReference type="Pfam" id="PF04616">
    <property type="entry name" value="Glyco_hydro_43"/>
    <property type="match status" value="2"/>
</dbReference>
<dbReference type="AlphaFoldDB" id="B1ZRX2"/>
<keyword evidence="2 6" id="KW-0732">Signal</keyword>
<evidence type="ECO:0000256" key="3">
    <source>
        <dbReference type="ARBA" id="ARBA00022801"/>
    </source>
</evidence>
<accession>B1ZRX2</accession>
<name>B1ZRX2_OPITP</name>
<dbReference type="EC" id="3.2.1.55" evidence="7"/>
<protein>
    <submittedName>
        <fullName evidence="7">Alpha-N-arabinofuranosidase</fullName>
        <ecNumber evidence="7">3.2.1.55</ecNumber>
    </submittedName>
</protein>
<feature type="chain" id="PRO_5002772037" evidence="6">
    <location>
        <begin position="28"/>
        <end position="648"/>
    </location>
</feature>